<evidence type="ECO:0000259" key="3">
    <source>
        <dbReference type="PROSITE" id="PS50885"/>
    </source>
</evidence>
<feature type="transmembrane region" description="Helical" evidence="2">
    <location>
        <begin position="284"/>
        <end position="307"/>
    </location>
</feature>
<dbReference type="PANTHER" id="PTHR32089">
    <property type="entry name" value="METHYL-ACCEPTING CHEMOTAXIS PROTEIN MCPB"/>
    <property type="match status" value="1"/>
</dbReference>
<dbReference type="PROSITE" id="PS50885">
    <property type="entry name" value="HAMP"/>
    <property type="match status" value="1"/>
</dbReference>
<dbReference type="InterPro" id="IPR003660">
    <property type="entry name" value="HAMP_dom"/>
</dbReference>
<sequence>MKYTVVIEQAVPEEQQAQLQQALASRFQLSADQARKLATRRGGRLMKPTGRERAAVLLEIFKEVNAQVRLEQVAEAAELPGAVPAAAPLLGRSPTPLSLNQTDLHATEFGQTVLPREPGREQSVATLDSPVMVARAEPGFSGTSAVSAVAAASLVPATDNFWDELAAPAFRPSATNTSGGLFMPDTGSQPESRLSEAQPVLASQPGGVLASTDLLGLGSLSTSRSSLGSLDSAPADSWSDFTGALTMTETPAAPKVADEAPEMLMQSTEHDTPLGRRQPLLRRLTVASVTPLAVYTVLTLSTLSIVLTSSQRSLISTSAATIAAAVGSVLNTTDQNTVNQQLGTLLNRQSVGFVQVELPDGTTFFRSQSPGLDAVLGERVGTWVKSNPSSGVFVQNDTPAQLYDAQLQQLISVGAQDSEPAAALKRAVNNPDNQTISNRNFQVERIGVYAKPDGSRETRGANEKSTNPLLYRIAVGVPIDSAQTQLRNTLLILLVAGLLAMLLGAALAARAARRIVQPIERLVTAADAISLGNLSQSVKAESNDEVGDLAQALERMRLSLDAAMERLRKRRKT</sequence>
<evidence type="ECO:0000256" key="1">
    <source>
        <dbReference type="SAM" id="MobiDB-lite"/>
    </source>
</evidence>
<dbReference type="Proteomes" id="UP001060261">
    <property type="component" value="Chromosome"/>
</dbReference>
<proteinExistence type="predicted"/>
<dbReference type="Pfam" id="PF00672">
    <property type="entry name" value="HAMP"/>
    <property type="match status" value="1"/>
</dbReference>
<feature type="transmembrane region" description="Helical" evidence="2">
    <location>
        <begin position="490"/>
        <end position="512"/>
    </location>
</feature>
<dbReference type="CDD" id="cd06225">
    <property type="entry name" value="HAMP"/>
    <property type="match status" value="1"/>
</dbReference>
<keyword evidence="2" id="KW-1133">Transmembrane helix</keyword>
<accession>A0ABY5YCD4</accession>
<reference evidence="4" key="1">
    <citation type="submission" date="2022-09" db="EMBL/GenBank/DDBJ databases">
        <title>genome sequence of Deinococcus rubellus.</title>
        <authorList>
            <person name="Srinivasan S."/>
        </authorList>
    </citation>
    <scope>NUCLEOTIDE SEQUENCE</scope>
    <source>
        <strain evidence="4">Ant6</strain>
    </source>
</reference>
<dbReference type="EMBL" id="CP104213">
    <property type="protein sequence ID" value="UWX62714.1"/>
    <property type="molecule type" value="Genomic_DNA"/>
</dbReference>
<dbReference type="RefSeq" id="WP_260559009.1">
    <property type="nucleotide sequence ID" value="NZ_BAABEC010000059.1"/>
</dbReference>
<keyword evidence="5" id="KW-1185">Reference proteome</keyword>
<name>A0ABY5YCD4_9DEIO</name>
<keyword evidence="2" id="KW-0812">Transmembrane</keyword>
<evidence type="ECO:0000256" key="2">
    <source>
        <dbReference type="SAM" id="Phobius"/>
    </source>
</evidence>
<dbReference type="PANTHER" id="PTHR32089:SF112">
    <property type="entry name" value="LYSOZYME-LIKE PROTEIN-RELATED"/>
    <property type="match status" value="1"/>
</dbReference>
<dbReference type="Gene3D" id="6.10.340.10">
    <property type="match status" value="1"/>
</dbReference>
<feature type="domain" description="HAMP" evidence="3">
    <location>
        <begin position="513"/>
        <end position="565"/>
    </location>
</feature>
<organism evidence="4 5">
    <name type="scientific">Deinococcus rubellus</name>
    <dbReference type="NCBI Taxonomy" id="1889240"/>
    <lineage>
        <taxon>Bacteria</taxon>
        <taxon>Thermotogati</taxon>
        <taxon>Deinococcota</taxon>
        <taxon>Deinococci</taxon>
        <taxon>Deinococcales</taxon>
        <taxon>Deinococcaceae</taxon>
        <taxon>Deinococcus</taxon>
    </lineage>
</organism>
<dbReference type="SMART" id="SM00304">
    <property type="entry name" value="HAMP"/>
    <property type="match status" value="1"/>
</dbReference>
<gene>
    <name evidence="4" type="ORF">N0D28_08000</name>
</gene>
<evidence type="ECO:0000313" key="4">
    <source>
        <dbReference type="EMBL" id="UWX62714.1"/>
    </source>
</evidence>
<keyword evidence="2" id="KW-0472">Membrane</keyword>
<feature type="region of interest" description="Disordered" evidence="1">
    <location>
        <begin position="173"/>
        <end position="201"/>
    </location>
</feature>
<dbReference type="SUPFAM" id="SSF158472">
    <property type="entry name" value="HAMP domain-like"/>
    <property type="match status" value="1"/>
</dbReference>
<protein>
    <submittedName>
        <fullName evidence="4">HAMP domain-containing protein</fullName>
    </submittedName>
</protein>
<evidence type="ECO:0000313" key="5">
    <source>
        <dbReference type="Proteomes" id="UP001060261"/>
    </source>
</evidence>